<dbReference type="PROSITE" id="PS51722">
    <property type="entry name" value="G_TR_2"/>
    <property type="match status" value="1"/>
</dbReference>
<dbReference type="FunFam" id="3.40.50.300:FF:000078">
    <property type="entry name" value="Elongation factor 4"/>
    <property type="match status" value="1"/>
</dbReference>
<dbReference type="InterPro" id="IPR031157">
    <property type="entry name" value="G_TR_CS"/>
</dbReference>
<dbReference type="InParanoid" id="A0A6L2QBX1"/>
<keyword evidence="7 8" id="KW-0472">Membrane</keyword>
<dbReference type="InterPro" id="IPR027417">
    <property type="entry name" value="P-loop_NTPase"/>
</dbReference>
<keyword evidence="4 8" id="KW-0378">Hydrolase</keyword>
<dbReference type="FunFam" id="3.30.70.2570:FF:000001">
    <property type="entry name" value="Translation factor GUF1, mitochondrial"/>
    <property type="match status" value="1"/>
</dbReference>
<dbReference type="Gene3D" id="3.30.70.2570">
    <property type="entry name" value="Elongation factor 4, C-terminal domain"/>
    <property type="match status" value="1"/>
</dbReference>
<dbReference type="InterPro" id="IPR035654">
    <property type="entry name" value="LepA_IV"/>
</dbReference>
<dbReference type="InterPro" id="IPR035647">
    <property type="entry name" value="EFG_III/V"/>
</dbReference>
<dbReference type="PANTHER" id="PTHR43512:SF7">
    <property type="entry name" value="TRANSLATION FACTOR GUF1, MITOCHONDRIAL"/>
    <property type="match status" value="1"/>
</dbReference>
<dbReference type="PROSITE" id="PS00301">
    <property type="entry name" value="G_TR_1"/>
    <property type="match status" value="1"/>
</dbReference>
<dbReference type="AlphaFoldDB" id="A0A6L2QBX1"/>
<dbReference type="SUPFAM" id="SSF50447">
    <property type="entry name" value="Translation proteins"/>
    <property type="match status" value="1"/>
</dbReference>
<feature type="binding site" evidence="8">
    <location>
        <begin position="201"/>
        <end position="205"/>
    </location>
    <ligand>
        <name>GTP</name>
        <dbReference type="ChEBI" id="CHEBI:37565"/>
    </ligand>
</feature>
<dbReference type="FunCoup" id="A0A6L2QBX1">
    <property type="interactions" value="1592"/>
</dbReference>
<dbReference type="Gene3D" id="2.40.30.10">
    <property type="entry name" value="Translation factors"/>
    <property type="match status" value="1"/>
</dbReference>
<keyword evidence="8" id="KW-0648">Protein biosynthesis</keyword>
<dbReference type="InterPro" id="IPR009000">
    <property type="entry name" value="Transl_B-barrel_sf"/>
</dbReference>
<dbReference type="Gene3D" id="3.30.70.240">
    <property type="match status" value="1"/>
</dbReference>
<dbReference type="Pfam" id="PF06421">
    <property type="entry name" value="LepA_C"/>
    <property type="match status" value="1"/>
</dbReference>
<dbReference type="CDD" id="cd01890">
    <property type="entry name" value="LepA"/>
    <property type="match status" value="1"/>
</dbReference>
<evidence type="ECO:0000259" key="9">
    <source>
        <dbReference type="PROSITE" id="PS51722"/>
    </source>
</evidence>
<comment type="similarity">
    <text evidence="1">Belongs to the TRAFAC class translation factor GTPase superfamily. Classic translation factor GTPase family. LepA subfamily.</text>
</comment>
<dbReference type="CDD" id="cd03699">
    <property type="entry name" value="EF4_II"/>
    <property type="match status" value="1"/>
</dbReference>
<dbReference type="InterPro" id="IPR004161">
    <property type="entry name" value="EFTu-like_2"/>
</dbReference>
<dbReference type="InterPro" id="IPR038363">
    <property type="entry name" value="LepA_C_sf"/>
</dbReference>
<dbReference type="GO" id="GO:0097177">
    <property type="term" value="F:mitochondrial ribosome binding"/>
    <property type="evidence" value="ECO:0007669"/>
    <property type="project" value="TreeGrafter"/>
</dbReference>
<dbReference type="CDD" id="cd16260">
    <property type="entry name" value="EF4_III"/>
    <property type="match status" value="1"/>
</dbReference>
<dbReference type="InterPro" id="IPR005225">
    <property type="entry name" value="Small_GTP-bd"/>
</dbReference>
<dbReference type="PRINTS" id="PR00315">
    <property type="entry name" value="ELONGATNFCT"/>
</dbReference>
<keyword evidence="6 8" id="KW-0342">GTP-binding</keyword>
<dbReference type="FunFam" id="3.30.70.240:FF:000007">
    <property type="entry name" value="Translation factor GUF1, mitochondrial"/>
    <property type="match status" value="1"/>
</dbReference>
<dbReference type="InterPro" id="IPR006297">
    <property type="entry name" value="EF-4"/>
</dbReference>
<feature type="binding site" evidence="8">
    <location>
        <begin position="136"/>
        <end position="143"/>
    </location>
    <ligand>
        <name>GTP</name>
        <dbReference type="ChEBI" id="CHEBI:37565"/>
    </ligand>
</feature>
<evidence type="ECO:0000256" key="2">
    <source>
        <dbReference type="ARBA" id="ARBA00022741"/>
    </source>
</evidence>
<dbReference type="Pfam" id="PF00679">
    <property type="entry name" value="EFG_C"/>
    <property type="match status" value="1"/>
</dbReference>
<comment type="subcellular location">
    <subcellularLocation>
        <location evidence="8">Mitochondrion inner membrane</location>
        <topology evidence="8">Peripheral membrane protein</topology>
        <orientation evidence="8">Matrix side</orientation>
    </subcellularLocation>
</comment>
<dbReference type="EMBL" id="BLKM01002316">
    <property type="protein sequence ID" value="GFG40638.1"/>
    <property type="molecule type" value="Genomic_DNA"/>
</dbReference>
<dbReference type="GO" id="GO:0003924">
    <property type="term" value="F:GTPase activity"/>
    <property type="evidence" value="ECO:0007669"/>
    <property type="project" value="UniProtKB-UniRule"/>
</dbReference>
<dbReference type="FunFam" id="3.30.70.870:FF:000004">
    <property type="entry name" value="Translation factor GUF1, mitochondrial"/>
    <property type="match status" value="1"/>
</dbReference>
<organism evidence="10 11">
    <name type="scientific">Coptotermes formosanus</name>
    <name type="common">Formosan subterranean termite</name>
    <dbReference type="NCBI Taxonomy" id="36987"/>
    <lineage>
        <taxon>Eukaryota</taxon>
        <taxon>Metazoa</taxon>
        <taxon>Ecdysozoa</taxon>
        <taxon>Arthropoda</taxon>
        <taxon>Hexapoda</taxon>
        <taxon>Insecta</taxon>
        <taxon>Pterygota</taxon>
        <taxon>Neoptera</taxon>
        <taxon>Polyneoptera</taxon>
        <taxon>Dictyoptera</taxon>
        <taxon>Blattodea</taxon>
        <taxon>Blattoidea</taxon>
        <taxon>Termitoidae</taxon>
        <taxon>Rhinotermitidae</taxon>
        <taxon>Coptotermes</taxon>
    </lineage>
</organism>
<feature type="binding site" evidence="8">
    <location>
        <begin position="255"/>
        <end position="258"/>
    </location>
    <ligand>
        <name>GTP</name>
        <dbReference type="ChEBI" id="CHEBI:37565"/>
    </ligand>
</feature>
<dbReference type="Pfam" id="PF00009">
    <property type="entry name" value="GTP_EFTU"/>
    <property type="match status" value="1"/>
</dbReference>
<feature type="domain" description="Tr-type G" evidence="9">
    <location>
        <begin position="127"/>
        <end position="309"/>
    </location>
</feature>
<gene>
    <name evidence="10" type="ORF">Cfor_06675</name>
</gene>
<evidence type="ECO:0000256" key="6">
    <source>
        <dbReference type="ARBA" id="ARBA00023134"/>
    </source>
</evidence>
<protein>
    <recommendedName>
        <fullName evidence="8">Translation factor GUF1 homolog, mitochondrial</fullName>
        <ecNumber evidence="8">3.6.5.n1</ecNumber>
    </recommendedName>
    <alternativeName>
        <fullName evidence="8">Elongation factor 4 homolog</fullName>
        <shortName evidence="8">EF-4</shortName>
    </alternativeName>
    <alternativeName>
        <fullName evidence="8">GTPase GUF1 homolog</fullName>
    </alternativeName>
    <alternativeName>
        <fullName evidence="8">Ribosomal back-translocase</fullName>
    </alternativeName>
</protein>
<dbReference type="GO" id="GO:0005759">
    <property type="term" value="C:mitochondrial matrix"/>
    <property type="evidence" value="ECO:0007669"/>
    <property type="project" value="UniProtKB-UniRule"/>
</dbReference>
<dbReference type="GO" id="GO:0005525">
    <property type="term" value="F:GTP binding"/>
    <property type="evidence" value="ECO:0007669"/>
    <property type="project" value="UniProtKB-UniRule"/>
</dbReference>
<dbReference type="HAMAP" id="MF_00071">
    <property type="entry name" value="LepA"/>
    <property type="match status" value="1"/>
</dbReference>
<dbReference type="GO" id="GO:0045727">
    <property type="term" value="P:positive regulation of translation"/>
    <property type="evidence" value="ECO:0007669"/>
    <property type="project" value="UniProtKB-UniRule"/>
</dbReference>
<evidence type="ECO:0000256" key="5">
    <source>
        <dbReference type="ARBA" id="ARBA00023128"/>
    </source>
</evidence>
<dbReference type="GO" id="GO:0006412">
    <property type="term" value="P:translation"/>
    <property type="evidence" value="ECO:0007669"/>
    <property type="project" value="UniProtKB-KW"/>
</dbReference>
<evidence type="ECO:0000256" key="4">
    <source>
        <dbReference type="ARBA" id="ARBA00022801"/>
    </source>
</evidence>
<dbReference type="OrthoDB" id="1074at2759"/>
<comment type="catalytic activity">
    <reaction evidence="8">
        <text>GTP + H2O = GDP + phosphate + H(+)</text>
        <dbReference type="Rhea" id="RHEA:19669"/>
        <dbReference type="ChEBI" id="CHEBI:15377"/>
        <dbReference type="ChEBI" id="CHEBI:15378"/>
        <dbReference type="ChEBI" id="CHEBI:37565"/>
        <dbReference type="ChEBI" id="CHEBI:43474"/>
        <dbReference type="ChEBI" id="CHEBI:58189"/>
        <dbReference type="EC" id="3.6.5.n1"/>
    </reaction>
</comment>
<keyword evidence="3 8" id="KW-0999">Mitochondrion inner membrane</keyword>
<dbReference type="Proteomes" id="UP000502823">
    <property type="component" value="Unassembled WGS sequence"/>
</dbReference>
<dbReference type="EC" id="3.6.5.n1" evidence="8"/>
<dbReference type="Gene3D" id="3.30.70.870">
    <property type="entry name" value="Elongation Factor G (Translational Gtpase), domain 3"/>
    <property type="match status" value="1"/>
</dbReference>
<keyword evidence="11" id="KW-1185">Reference proteome</keyword>
<dbReference type="GO" id="GO:0005743">
    <property type="term" value="C:mitochondrial inner membrane"/>
    <property type="evidence" value="ECO:0007669"/>
    <property type="project" value="UniProtKB-SubCell"/>
</dbReference>
<evidence type="ECO:0000256" key="1">
    <source>
        <dbReference type="ARBA" id="ARBA00005454"/>
    </source>
</evidence>
<dbReference type="NCBIfam" id="TIGR00231">
    <property type="entry name" value="small_GTP"/>
    <property type="match status" value="1"/>
</dbReference>
<dbReference type="SUPFAM" id="SSF52540">
    <property type="entry name" value="P-loop containing nucleoside triphosphate hydrolases"/>
    <property type="match status" value="1"/>
</dbReference>
<evidence type="ECO:0000313" key="10">
    <source>
        <dbReference type="EMBL" id="GFG40638.1"/>
    </source>
</evidence>
<keyword evidence="2 8" id="KW-0547">Nucleotide-binding</keyword>
<comment type="caution">
    <text evidence="10">The sequence shown here is derived from an EMBL/GenBank/DDBJ whole genome shotgun (WGS) entry which is preliminary data.</text>
</comment>
<sequence length="726" mass="80630">MARRNDFGVASRTTCENYLQVSLSFIVSAAAICRCVPCVQSCSAVPLITIDYHSQKTQFLCTVSYYKIRSQMFSVSKIVFYPFIKNFCCLDNILQIYPRIKRKTTSSSGTNIRKDEKQQKHEDIPVENIRNFSIVAHVDHGKSTLADRLLEMTGAITKNSGTSQVLDKLQVERERGITVKAQTASLKYTLNSREYLLNLIDTPGHVDFSSEVSRSLAACQGVILLVDANQGVQAQTVANFYIAFGKDLVIIPVLNKIDLKNADPVAVSGQLRTLFGFSENDILKVSAKLGTGVEDVLKAIVNRLPPPPVNRDAPFRALLFDSWYDRYRGAVILVYVTDGTVQVGDEIVTMHSGKNYEIKSVGLLRPYEEPTYKLSAGQVGYLTCNMRSTKEACIGDTLHHRNQPVSVLPGFKSANPMVFAGVYPMDQSQHVTLRSAIEKLILNDSAVTVSTDSSPALGQGWRLGFLGLLHMEVFSQRLEQEYDAQAIITAPSVTYKARIFGEKNVKHYGGSEITITNPAYFPDPCIVTEFLEPMVMGTIITPDTYLGSVLSLCMERRGTQQSSTNIDNHLVMMKFLLPLNEIVVDFHDHLKSISSGYASFDYEECGFVPSKLVKLNILLNGIIVEELSMVVHASKASSAGRKICLKLKDIIPRQLVEIAIQAAVGGKIVARETLKAYRKDVTAKLYGGDVTRRKKLLDRQAEGKKKMKLVANIKLPREAFIDVLKR</sequence>
<dbReference type="InterPro" id="IPR000640">
    <property type="entry name" value="EFG_V-like"/>
</dbReference>
<name>A0A6L2QBX1_COPFO</name>
<dbReference type="Gene3D" id="3.40.50.300">
    <property type="entry name" value="P-loop containing nucleotide triphosphate hydrolases"/>
    <property type="match status" value="1"/>
</dbReference>
<evidence type="ECO:0000313" key="11">
    <source>
        <dbReference type="Proteomes" id="UP000502823"/>
    </source>
</evidence>
<dbReference type="Pfam" id="PF03144">
    <property type="entry name" value="GTP_EFTU_D2"/>
    <property type="match status" value="1"/>
</dbReference>
<evidence type="ECO:0000256" key="3">
    <source>
        <dbReference type="ARBA" id="ARBA00022792"/>
    </source>
</evidence>
<proteinExistence type="inferred from homology"/>
<comment type="similarity">
    <text evidence="8">Belongs to the GTP-binding elongation factor family. LepA subfamily.</text>
</comment>
<dbReference type="InterPro" id="IPR000795">
    <property type="entry name" value="T_Tr_GTP-bd_dom"/>
</dbReference>
<dbReference type="InterPro" id="IPR013842">
    <property type="entry name" value="LepA_CTD"/>
</dbReference>
<evidence type="ECO:0000256" key="8">
    <source>
        <dbReference type="HAMAP-Rule" id="MF_03137"/>
    </source>
</evidence>
<dbReference type="FunFam" id="2.40.30.10:FF:000015">
    <property type="entry name" value="Translation factor GUF1, mitochondrial"/>
    <property type="match status" value="1"/>
</dbReference>
<dbReference type="NCBIfam" id="TIGR01393">
    <property type="entry name" value="lepA"/>
    <property type="match status" value="1"/>
</dbReference>
<dbReference type="SUPFAM" id="SSF54980">
    <property type="entry name" value="EF-G C-terminal domain-like"/>
    <property type="match status" value="2"/>
</dbReference>
<reference evidence="11" key="1">
    <citation type="submission" date="2020-01" db="EMBL/GenBank/DDBJ databases">
        <title>Draft genome sequence of the Termite Coptotermes fromosanus.</title>
        <authorList>
            <person name="Itakura S."/>
            <person name="Yosikawa Y."/>
            <person name="Umezawa K."/>
        </authorList>
    </citation>
    <scope>NUCLEOTIDE SEQUENCE [LARGE SCALE GENOMIC DNA]</scope>
</reference>
<evidence type="ECO:0000256" key="7">
    <source>
        <dbReference type="ARBA" id="ARBA00023136"/>
    </source>
</evidence>
<dbReference type="CDD" id="cd03709">
    <property type="entry name" value="lepA_C"/>
    <property type="match status" value="1"/>
</dbReference>
<comment type="function">
    <text evidence="8">Promotes mitochondrial protein synthesis. May act as a fidelity factor of the translation reaction, by catalyzing a one-codon backward translocation of tRNAs on improperly translocated ribosomes. Binds to mitochondrial ribosomes in a GTP-dependent manner.</text>
</comment>
<dbReference type="PANTHER" id="PTHR43512">
    <property type="entry name" value="TRANSLATION FACTOR GUF1-RELATED"/>
    <property type="match status" value="1"/>
</dbReference>
<keyword evidence="5 8" id="KW-0496">Mitochondrion</keyword>
<accession>A0A6L2QBX1</accession>